<dbReference type="AlphaFoldDB" id="A0A915J5W3"/>
<evidence type="ECO:0000313" key="2">
    <source>
        <dbReference type="Proteomes" id="UP000887565"/>
    </source>
</evidence>
<reference evidence="3" key="1">
    <citation type="submission" date="2022-11" db="UniProtKB">
        <authorList>
            <consortium name="WormBaseParasite"/>
        </authorList>
    </citation>
    <scope>IDENTIFICATION</scope>
</reference>
<feature type="compositionally biased region" description="Polar residues" evidence="1">
    <location>
        <begin position="1"/>
        <end position="20"/>
    </location>
</feature>
<name>A0A915J5W3_ROMCU</name>
<dbReference type="Proteomes" id="UP000887565">
    <property type="component" value="Unplaced"/>
</dbReference>
<evidence type="ECO:0000313" key="3">
    <source>
        <dbReference type="WBParaSite" id="nRc.2.0.1.t21174-RA"/>
    </source>
</evidence>
<dbReference type="WBParaSite" id="nRc.2.0.1.t21174-RA">
    <property type="protein sequence ID" value="nRc.2.0.1.t21174-RA"/>
    <property type="gene ID" value="nRc.2.0.1.g21174"/>
</dbReference>
<keyword evidence="2" id="KW-1185">Reference proteome</keyword>
<accession>A0A915J5W3</accession>
<protein>
    <submittedName>
        <fullName evidence="3">Uncharacterized protein</fullName>
    </submittedName>
</protein>
<feature type="region of interest" description="Disordered" evidence="1">
    <location>
        <begin position="1"/>
        <end position="25"/>
    </location>
</feature>
<sequence length="51" mass="5547">MPNKSANGRQSNTQTSSSSADEVRRLKQKMARLTGHVAKLTAQQRAPAPIQ</sequence>
<organism evidence="2 3">
    <name type="scientific">Romanomermis culicivorax</name>
    <name type="common">Nematode worm</name>
    <dbReference type="NCBI Taxonomy" id="13658"/>
    <lineage>
        <taxon>Eukaryota</taxon>
        <taxon>Metazoa</taxon>
        <taxon>Ecdysozoa</taxon>
        <taxon>Nematoda</taxon>
        <taxon>Enoplea</taxon>
        <taxon>Dorylaimia</taxon>
        <taxon>Mermithida</taxon>
        <taxon>Mermithoidea</taxon>
        <taxon>Mermithidae</taxon>
        <taxon>Romanomermis</taxon>
    </lineage>
</organism>
<proteinExistence type="predicted"/>
<evidence type="ECO:0000256" key="1">
    <source>
        <dbReference type="SAM" id="MobiDB-lite"/>
    </source>
</evidence>